<sequence>MRRLFGKGAKVIALSEYRGTMRFPLVNEVEAYWEGLRAGRVLPDRAEVDPRGLERALDHVFILERVAPGIVRFRVAGSHLAGLMGMEVSGMPLSALFTAAARPALAAHVQGLFDGPQTLRLTLSGEGAHGLYGTMLLLPLRSETGAIGRALGCLVTEGGAGRAPCRLRIDAARVKPLPPLPGFVAPAPAPATGFSEWPASFAPQPPATKDKGPRDSRPALRLVRSGD</sequence>
<evidence type="ECO:0000256" key="1">
    <source>
        <dbReference type="SAM" id="MobiDB-lite"/>
    </source>
</evidence>
<comment type="caution">
    <text evidence="2">The sequence shown here is derived from an EMBL/GenBank/DDBJ whole genome shotgun (WGS) entry which is preliminary data.</text>
</comment>
<protein>
    <recommendedName>
        <fullName evidence="4">PAS domain-containing protein</fullName>
    </recommendedName>
</protein>
<accession>A0A840C878</accession>
<keyword evidence="3" id="KW-1185">Reference proteome</keyword>
<organism evidence="2 3">
    <name type="scientific">Actibacterium naphthalenivorans</name>
    <dbReference type="NCBI Taxonomy" id="1614693"/>
    <lineage>
        <taxon>Bacteria</taxon>
        <taxon>Pseudomonadati</taxon>
        <taxon>Pseudomonadota</taxon>
        <taxon>Alphaproteobacteria</taxon>
        <taxon>Rhodobacterales</taxon>
        <taxon>Roseobacteraceae</taxon>
        <taxon>Actibacterium</taxon>
    </lineage>
</organism>
<proteinExistence type="predicted"/>
<feature type="compositionally biased region" description="Basic and acidic residues" evidence="1">
    <location>
        <begin position="208"/>
        <end position="227"/>
    </location>
</feature>
<evidence type="ECO:0000313" key="3">
    <source>
        <dbReference type="Proteomes" id="UP000585681"/>
    </source>
</evidence>
<dbReference type="Pfam" id="PF07310">
    <property type="entry name" value="PAS_5"/>
    <property type="match status" value="1"/>
</dbReference>
<gene>
    <name evidence="2" type="ORF">GGR17_001973</name>
</gene>
<name>A0A840C878_9RHOB</name>
<dbReference type="RefSeq" id="WP_054538828.1">
    <property type="nucleotide sequence ID" value="NZ_JACIEQ010000002.1"/>
</dbReference>
<reference evidence="2" key="1">
    <citation type="submission" date="2020-08" db="EMBL/GenBank/DDBJ databases">
        <title>Genomic Encyclopedia of Type Strains, Phase IV (KMG-IV): sequencing the most valuable type-strain genomes for metagenomic binning, comparative biology and taxonomic classification.</title>
        <authorList>
            <person name="Goeker M."/>
        </authorList>
    </citation>
    <scope>NUCLEOTIDE SEQUENCE [LARGE SCALE GENOMIC DNA]</scope>
    <source>
        <strain evidence="2">DSM 105040</strain>
    </source>
</reference>
<evidence type="ECO:0000313" key="2">
    <source>
        <dbReference type="EMBL" id="MBB4022164.1"/>
    </source>
</evidence>
<dbReference type="AlphaFoldDB" id="A0A840C878"/>
<feature type="region of interest" description="Disordered" evidence="1">
    <location>
        <begin position="194"/>
        <end position="227"/>
    </location>
</feature>
<dbReference type="EMBL" id="JACIEQ010000002">
    <property type="protein sequence ID" value="MBB4022164.1"/>
    <property type="molecule type" value="Genomic_DNA"/>
</dbReference>
<evidence type="ECO:0008006" key="4">
    <source>
        <dbReference type="Google" id="ProtNLM"/>
    </source>
</evidence>
<dbReference type="InterPro" id="IPR009922">
    <property type="entry name" value="DUF1457"/>
</dbReference>
<dbReference type="Proteomes" id="UP000585681">
    <property type="component" value="Unassembled WGS sequence"/>
</dbReference>